<dbReference type="FunFam" id="3.40.50.300:FF:000141">
    <property type="entry name" value="ATP-dependent RNA helicase DOB1"/>
    <property type="match status" value="1"/>
</dbReference>
<dbReference type="InterPro" id="IPR011545">
    <property type="entry name" value="DEAD/DEAH_box_helicase_dom"/>
</dbReference>
<feature type="signal peptide" evidence="15">
    <location>
        <begin position="1"/>
        <end position="23"/>
    </location>
</feature>
<sequence>MAASSFFRRFVLLAIYFVAIVDATQVMHRPARYKDAPNKFSLETDPKTQVIHKRASGKASIAYFTNWGIYGANFREQYASELTGQVIESSHPQNQLTSYPAPLPVNTLLQLVVCYPDAFLDILYAFADTDASSGAISLTDSYADEQKHFPGDSWDEPGNNLYGCLKQLYLLKLAQRNLKVLLSIGGWTYSQDGHFNFVTSASARATFVANAVQLVEDYGFDGIDIDYEYPANTAQGQGFAALLTSLRTAFDQLAAKKGDTTPYLITAAVAAGPANYAYLQVPQMDAALSFWNLMAYDYAGSWLNFTDNQDNVYGGARTGFSTDQAVKFYLGNGATPSKVVMGMPLYGRAFEDTLGLGQAYNGIGPGTTEAGIYLYKDLPMAGATVYENTTDISSYSYDPAKEELVSYDTPDIVKLKVKYIQLKGMGGSMFWELSGDKVGADSLVGTSATALGALDQTLNHIDYPDSKWDNIRSNMGQGGSGTTSPTTTITSATPPPTSKTTSTPPTTSTPASGSGKCAGVSAWSSAASCIYWWTGGDIWRPPLDGEMVDSGGYPRRFSNTSVTEYLKTFSVMNSNDLFSFLEDGAEDQQNENEESMAVDARLPSPKSLQKRKAGSPSPANLSTTNGHVADELPNGEGPSAPKKARILSPQPQVLDDFETEAKREVAASAGLVGTEAEAGSRLELRHQVRHQVAVPPGYNYIPISKHVPPAKPDREYKFELDPFQKVSVYAIQRNESVLVSAHTSAGKTVVAEYAIAQCLNRKQRVIYTSPIKALSNQKYREMLAEFGDVGLMTGDVTINPSATCLVMTTEILRSMLYRGSEIMREVAWVIFDEIHYMRDKERGVVWEETIILLPHTVRYVFLSATIPNAMQFAEWICKSHEQPCHVVYTDFRPTPLQHYLFPAGGEGIYLVVNEKGEFREDTFAKAMGKLQESLGDDPADAKGGKGRKGKTKKGGNKKESSDISKIIKMIMVKNYNPVIVFSFSKRECEGLALTLSKFEFNSSEEQDLVANIFNNAIENLSQDDRQLPQITNLLPLLRRGIGIHHGGLLPILKEVIEILFQEGLIKVLFATETFSIGLNMPAKTVVFTATRKFDGRDFRNISSGEYIQMSGRAGRRGLDDRGVVIMMCDEKLDPAAAKEMVKGEADRLDSAFHLGYNMILNLMKVEGISPEYMLERCFFQFQSSAGIPALENELKHEEESRSQITIPDEELVAQYYDYRQQLDQMNSDFHDVITHPTYALPFLQAGRLVKIKHQKLDFGWGVVLNFEKRLAPKNKSGPKPEELPPQEQYIVDVLLNCAVGGSLPKEKSAINTPTPGGIQPCPPGQKGLPSVVPVLLSTIENISHIRLFLPKDLRQDQARETVWKSVQEVQRRFPDGVPLLDPVENMNIKDDKFKELVKKISAMEQKMFSSPLHKDPRLPELYTLYSKKKESQERIRNLKKRIQATHDVLQLEELKCRKRVLRRLGFTTSADIVDMKGRVACEISSGDELLLTELIFNGVFNSLAPEQCAALLSCFSEQATKLKEELAAPLRVMQEIARRIAKVSKESKLPIDEDEYVSSFKVELMDAVVQWCRGASFSEICKLTDQFEGSLIRVFRRLGELLRQMAQAAKVIGNAELQEKFEKASEMLERPNSVIFCSSLYL</sequence>
<name>A0A409VN53_9AGAR</name>
<evidence type="ECO:0000256" key="9">
    <source>
        <dbReference type="ARBA" id="ARBA00023242"/>
    </source>
</evidence>
<dbReference type="Pfam" id="PF21408">
    <property type="entry name" value="MTR4-like_stalk"/>
    <property type="match status" value="1"/>
</dbReference>
<evidence type="ECO:0000256" key="13">
    <source>
        <dbReference type="RuleBase" id="RU000489"/>
    </source>
</evidence>
<dbReference type="GO" id="GO:0005634">
    <property type="term" value="C:nucleus"/>
    <property type="evidence" value="ECO:0007669"/>
    <property type="project" value="UniProtKB-SubCell"/>
</dbReference>
<dbReference type="InterPro" id="IPR029070">
    <property type="entry name" value="Chitinase_insertion_sf"/>
</dbReference>
<dbReference type="PROSITE" id="PS01095">
    <property type="entry name" value="GH18_1"/>
    <property type="match status" value="1"/>
</dbReference>
<evidence type="ECO:0000256" key="10">
    <source>
        <dbReference type="ARBA" id="ARBA00023277"/>
    </source>
</evidence>
<dbReference type="InterPro" id="IPR014001">
    <property type="entry name" value="Helicase_ATP-bd"/>
</dbReference>
<dbReference type="SUPFAM" id="SSF52540">
    <property type="entry name" value="P-loop containing nucleoside triphosphate hydrolases"/>
    <property type="match status" value="1"/>
</dbReference>
<feature type="compositionally biased region" description="Polar residues" evidence="14">
    <location>
        <begin position="617"/>
        <end position="626"/>
    </location>
</feature>
<dbReference type="CDD" id="cd13154">
    <property type="entry name" value="KOW_Mtr4"/>
    <property type="match status" value="1"/>
</dbReference>
<dbReference type="GO" id="GO:0000460">
    <property type="term" value="P:maturation of 5.8S rRNA"/>
    <property type="evidence" value="ECO:0007669"/>
    <property type="project" value="TreeGrafter"/>
</dbReference>
<dbReference type="GO" id="GO:0006401">
    <property type="term" value="P:RNA catabolic process"/>
    <property type="evidence" value="ECO:0007669"/>
    <property type="project" value="UniProtKB-ARBA"/>
</dbReference>
<feature type="compositionally biased region" description="Acidic residues" evidence="14">
    <location>
        <begin position="586"/>
        <end position="596"/>
    </location>
</feature>
<dbReference type="Pfam" id="PF08148">
    <property type="entry name" value="DSHCT"/>
    <property type="match status" value="1"/>
</dbReference>
<dbReference type="PANTHER" id="PTHR12131">
    <property type="entry name" value="ATP-DEPENDENT RNA AND DNA HELICASE"/>
    <property type="match status" value="1"/>
</dbReference>
<dbReference type="Pfam" id="PF00270">
    <property type="entry name" value="DEAD"/>
    <property type="match status" value="1"/>
</dbReference>
<dbReference type="SMART" id="SM01142">
    <property type="entry name" value="DSHCT"/>
    <property type="match status" value="1"/>
</dbReference>
<reference evidence="19 20" key="1">
    <citation type="journal article" date="2018" name="Evol. Lett.">
        <title>Horizontal gene cluster transfer increased hallucinogenic mushroom diversity.</title>
        <authorList>
            <person name="Reynolds H.T."/>
            <person name="Vijayakumar V."/>
            <person name="Gluck-Thaler E."/>
            <person name="Korotkin H.B."/>
            <person name="Matheny P.B."/>
            <person name="Slot J.C."/>
        </authorList>
    </citation>
    <scope>NUCLEOTIDE SEQUENCE [LARGE SCALE GENOMIC DNA]</scope>
    <source>
        <strain evidence="19 20">SRW20</strain>
    </source>
</reference>
<evidence type="ECO:0000256" key="2">
    <source>
        <dbReference type="ARBA" id="ARBA00004123"/>
    </source>
</evidence>
<dbReference type="GO" id="GO:0008843">
    <property type="term" value="F:endochitinase activity"/>
    <property type="evidence" value="ECO:0007669"/>
    <property type="project" value="UniProtKB-EC"/>
</dbReference>
<evidence type="ECO:0000256" key="12">
    <source>
        <dbReference type="ARBA" id="ARBA00023326"/>
    </source>
</evidence>
<keyword evidence="12" id="KW-0624">Polysaccharide degradation</keyword>
<keyword evidence="11 13" id="KW-0326">Glycosidase</keyword>
<evidence type="ECO:0000256" key="11">
    <source>
        <dbReference type="ARBA" id="ARBA00023295"/>
    </source>
</evidence>
<dbReference type="GO" id="GO:0005524">
    <property type="term" value="F:ATP binding"/>
    <property type="evidence" value="ECO:0007669"/>
    <property type="project" value="UniProtKB-KW"/>
</dbReference>
<dbReference type="SMART" id="SM00487">
    <property type="entry name" value="DEXDc"/>
    <property type="match status" value="1"/>
</dbReference>
<dbReference type="InterPro" id="IPR025696">
    <property type="entry name" value="Beta-barrel_MTR4"/>
</dbReference>
<dbReference type="EMBL" id="NHYE01005609">
    <property type="protein sequence ID" value="PPQ67684.1"/>
    <property type="molecule type" value="Genomic_DNA"/>
</dbReference>
<dbReference type="GO" id="GO:0004386">
    <property type="term" value="F:helicase activity"/>
    <property type="evidence" value="ECO:0007669"/>
    <property type="project" value="UniProtKB-KW"/>
</dbReference>
<dbReference type="OrthoDB" id="64767at2759"/>
<dbReference type="Gene3D" id="3.40.50.300">
    <property type="entry name" value="P-loop containing nucleotide triphosphate hydrolases"/>
    <property type="match status" value="2"/>
</dbReference>
<dbReference type="Gene3D" id="2.40.30.300">
    <property type="match status" value="1"/>
</dbReference>
<evidence type="ECO:0000259" key="18">
    <source>
        <dbReference type="PROSITE" id="PS51910"/>
    </source>
</evidence>
<dbReference type="CDD" id="cd06548">
    <property type="entry name" value="GH18_chitinase"/>
    <property type="match status" value="1"/>
</dbReference>
<dbReference type="SMART" id="SM00636">
    <property type="entry name" value="Glyco_18"/>
    <property type="match status" value="1"/>
</dbReference>
<accession>A0A409VN53</accession>
<keyword evidence="10" id="KW-0119">Carbohydrate metabolism</keyword>
<feature type="compositionally biased region" description="Basic residues" evidence="14">
    <location>
        <begin position="944"/>
        <end position="955"/>
    </location>
</feature>
<dbReference type="Gene3D" id="3.10.50.10">
    <property type="match status" value="1"/>
</dbReference>
<feature type="region of interest" description="Disordered" evidence="14">
    <location>
        <begin position="586"/>
        <end position="644"/>
    </location>
</feature>
<dbReference type="GO" id="GO:0006032">
    <property type="term" value="P:chitin catabolic process"/>
    <property type="evidence" value="ECO:0007669"/>
    <property type="project" value="UniProtKB-KW"/>
</dbReference>
<comment type="caution">
    <text evidence="19">The sequence shown here is derived from an EMBL/GenBank/DDBJ whole genome shotgun (WGS) entry which is preliminary data.</text>
</comment>
<dbReference type="PROSITE" id="PS51192">
    <property type="entry name" value="HELICASE_ATP_BIND_1"/>
    <property type="match status" value="1"/>
</dbReference>
<dbReference type="Pfam" id="PF00271">
    <property type="entry name" value="Helicase_C"/>
    <property type="match status" value="1"/>
</dbReference>
<dbReference type="STRING" id="231916.A0A409VN53"/>
<feature type="domain" description="Helicase ATP-binding" evidence="16">
    <location>
        <begin position="728"/>
        <end position="884"/>
    </location>
</feature>
<dbReference type="CDD" id="cd18024">
    <property type="entry name" value="DEXHc_Mtr4-like"/>
    <property type="match status" value="1"/>
</dbReference>
<dbReference type="InterPro" id="IPR050699">
    <property type="entry name" value="RNA-DNA_Helicase"/>
</dbReference>
<dbReference type="PANTHER" id="PTHR12131:SF7">
    <property type="entry name" value="EXOSOME RNA HELICASE MTR4"/>
    <property type="match status" value="1"/>
</dbReference>
<evidence type="ECO:0000256" key="14">
    <source>
        <dbReference type="SAM" id="MobiDB-lite"/>
    </source>
</evidence>
<dbReference type="InParanoid" id="A0A409VN53"/>
<evidence type="ECO:0000259" key="16">
    <source>
        <dbReference type="PROSITE" id="PS51192"/>
    </source>
</evidence>
<comment type="subcellular location">
    <subcellularLocation>
        <location evidence="2">Nucleus</location>
    </subcellularLocation>
</comment>
<feature type="region of interest" description="Disordered" evidence="14">
    <location>
        <begin position="469"/>
        <end position="517"/>
    </location>
</feature>
<dbReference type="PROSITE" id="PS51194">
    <property type="entry name" value="HELICASE_CTER"/>
    <property type="match status" value="1"/>
</dbReference>
<evidence type="ECO:0000313" key="20">
    <source>
        <dbReference type="Proteomes" id="UP000284706"/>
    </source>
</evidence>
<keyword evidence="8" id="KW-0146">Chitin degradation</keyword>
<keyword evidence="5 13" id="KW-0378">Hydrolase</keyword>
<feature type="region of interest" description="Disordered" evidence="14">
    <location>
        <begin position="934"/>
        <end position="960"/>
    </location>
</feature>
<keyword evidence="9" id="KW-0539">Nucleus</keyword>
<organism evidence="19 20">
    <name type="scientific">Gymnopilus dilepis</name>
    <dbReference type="NCBI Taxonomy" id="231916"/>
    <lineage>
        <taxon>Eukaryota</taxon>
        <taxon>Fungi</taxon>
        <taxon>Dikarya</taxon>
        <taxon>Basidiomycota</taxon>
        <taxon>Agaricomycotina</taxon>
        <taxon>Agaricomycetes</taxon>
        <taxon>Agaricomycetidae</taxon>
        <taxon>Agaricales</taxon>
        <taxon>Agaricineae</taxon>
        <taxon>Hymenogastraceae</taxon>
        <taxon>Gymnopilus</taxon>
    </lineage>
</organism>
<evidence type="ECO:0000313" key="19">
    <source>
        <dbReference type="EMBL" id="PPQ67684.1"/>
    </source>
</evidence>
<evidence type="ECO:0000256" key="6">
    <source>
        <dbReference type="ARBA" id="ARBA00022806"/>
    </source>
</evidence>
<dbReference type="FunCoup" id="A0A409VN53">
    <property type="interactions" value="838"/>
</dbReference>
<feature type="domain" description="Helicase C-terminal" evidence="17">
    <location>
        <begin position="962"/>
        <end position="1166"/>
    </location>
</feature>
<gene>
    <name evidence="19" type="ORF">CVT26_007411</name>
</gene>
<dbReference type="FunFam" id="3.40.50.300:FF:000083">
    <property type="entry name" value="ATP-dependent RNA helicase DOB1"/>
    <property type="match status" value="1"/>
</dbReference>
<dbReference type="InterPro" id="IPR011583">
    <property type="entry name" value="Chitinase_II/V-like_cat"/>
</dbReference>
<comment type="catalytic activity">
    <reaction evidence="1">
        <text>Random endo-hydrolysis of N-acetyl-beta-D-glucosaminide (1-&gt;4)-beta-linkages in chitin and chitodextrins.</text>
        <dbReference type="EC" id="3.2.1.14"/>
    </reaction>
</comment>
<dbReference type="SUPFAM" id="SSF54556">
    <property type="entry name" value="Chitinase insertion domain"/>
    <property type="match status" value="1"/>
</dbReference>
<dbReference type="InterPro" id="IPR001223">
    <property type="entry name" value="Glyco_hydro18_cat"/>
</dbReference>
<dbReference type="Pfam" id="PF13234">
    <property type="entry name" value="MTR4_beta-barrel"/>
    <property type="match status" value="1"/>
</dbReference>
<feature type="domain" description="GH18" evidence="18">
    <location>
        <begin position="58"/>
        <end position="454"/>
    </location>
</feature>
<dbReference type="InterPro" id="IPR001650">
    <property type="entry name" value="Helicase_C-like"/>
</dbReference>
<keyword evidence="4" id="KW-0547">Nucleotide-binding</keyword>
<dbReference type="SUPFAM" id="SSF51445">
    <property type="entry name" value="(Trans)glycosidases"/>
    <property type="match status" value="1"/>
</dbReference>
<dbReference type="Gene3D" id="3.20.20.80">
    <property type="entry name" value="Glycosidases"/>
    <property type="match status" value="1"/>
</dbReference>
<evidence type="ECO:0000256" key="7">
    <source>
        <dbReference type="ARBA" id="ARBA00022840"/>
    </source>
</evidence>
<dbReference type="Proteomes" id="UP000284706">
    <property type="component" value="Unassembled WGS sequence"/>
</dbReference>
<dbReference type="GO" id="GO:0003676">
    <property type="term" value="F:nucleic acid binding"/>
    <property type="evidence" value="ECO:0007669"/>
    <property type="project" value="InterPro"/>
</dbReference>
<dbReference type="SMART" id="SM00490">
    <property type="entry name" value="HELICc"/>
    <property type="match status" value="1"/>
</dbReference>
<dbReference type="InterPro" id="IPR027417">
    <property type="entry name" value="P-loop_NTPase"/>
</dbReference>
<dbReference type="InterPro" id="IPR012961">
    <property type="entry name" value="Ski2/MTR4_C"/>
</dbReference>
<feature type="chain" id="PRO_5019432716" evidence="15">
    <location>
        <begin position="24"/>
        <end position="1642"/>
    </location>
</feature>
<evidence type="ECO:0000256" key="8">
    <source>
        <dbReference type="ARBA" id="ARBA00023024"/>
    </source>
</evidence>
<keyword evidence="15" id="KW-0732">Signal</keyword>
<dbReference type="FunFam" id="1.10.3380.30:FF:000003">
    <property type="entry name" value="ATP dependent RNA helicase (Dob1)"/>
    <property type="match status" value="1"/>
</dbReference>
<dbReference type="Pfam" id="PF00704">
    <property type="entry name" value="Glyco_hydro_18"/>
    <property type="match status" value="1"/>
</dbReference>
<dbReference type="FunFam" id="2.40.30.300:FF:000001">
    <property type="entry name" value="Mtr4 exosome RNA helicase"/>
    <property type="match status" value="1"/>
</dbReference>
<feature type="compositionally biased region" description="Low complexity" evidence="14">
    <location>
        <begin position="482"/>
        <end position="515"/>
    </location>
</feature>
<evidence type="ECO:0000256" key="5">
    <source>
        <dbReference type="ARBA" id="ARBA00022801"/>
    </source>
</evidence>
<protein>
    <submittedName>
        <fullName evidence="19">Uncharacterized protein</fullName>
    </submittedName>
</protein>
<evidence type="ECO:0000256" key="4">
    <source>
        <dbReference type="ARBA" id="ARBA00022741"/>
    </source>
</evidence>
<dbReference type="GO" id="GO:0008061">
    <property type="term" value="F:chitin binding"/>
    <property type="evidence" value="ECO:0007669"/>
    <property type="project" value="InterPro"/>
</dbReference>
<dbReference type="GO" id="GO:0000272">
    <property type="term" value="P:polysaccharide catabolic process"/>
    <property type="evidence" value="ECO:0007669"/>
    <property type="project" value="UniProtKB-KW"/>
</dbReference>
<dbReference type="CDD" id="cd18795">
    <property type="entry name" value="SF2_C_Ski2"/>
    <property type="match status" value="1"/>
</dbReference>
<keyword evidence="7" id="KW-0067">ATP-binding</keyword>
<evidence type="ECO:0000256" key="1">
    <source>
        <dbReference type="ARBA" id="ARBA00000822"/>
    </source>
</evidence>
<comment type="similarity">
    <text evidence="3">Belongs to the helicase family. SKI2 subfamily.</text>
</comment>
<evidence type="ECO:0000256" key="15">
    <source>
        <dbReference type="SAM" id="SignalP"/>
    </source>
</evidence>
<evidence type="ECO:0000259" key="17">
    <source>
        <dbReference type="PROSITE" id="PS51194"/>
    </source>
</evidence>
<dbReference type="PROSITE" id="PS51910">
    <property type="entry name" value="GH18_2"/>
    <property type="match status" value="1"/>
</dbReference>
<keyword evidence="6" id="KW-0347">Helicase</keyword>
<dbReference type="InterPro" id="IPR001579">
    <property type="entry name" value="Glyco_hydro_18_chit_AS"/>
</dbReference>
<proteinExistence type="inferred from homology"/>
<evidence type="ECO:0000256" key="3">
    <source>
        <dbReference type="ARBA" id="ARBA00010140"/>
    </source>
</evidence>
<dbReference type="InterPro" id="IPR017853">
    <property type="entry name" value="GH"/>
</dbReference>
<keyword evidence="20" id="KW-1185">Reference proteome</keyword>
<dbReference type="InterPro" id="IPR048392">
    <property type="entry name" value="MTR4-like_stalk"/>
</dbReference>
<dbReference type="Gene3D" id="1.10.3380.30">
    <property type="match status" value="1"/>
</dbReference>